<feature type="transmembrane region" description="Helical" evidence="9">
    <location>
        <begin position="50"/>
        <end position="71"/>
    </location>
</feature>
<comment type="subunit">
    <text evidence="9">Component of the Sec protein translocase complex. Heterotrimer consisting of SecY, SecE and SecG subunits. The heterotrimers can form oligomers, although 1 heterotrimer is thought to be able to translocate proteins. Interacts with the ribosome. Interacts with SecDF, and other proteins may be involved. Interacts with SecA.</text>
</comment>
<comment type="caution">
    <text evidence="10">The sequence shown here is derived from an EMBL/GenBank/DDBJ whole genome shotgun (WGS) entry which is preliminary data.</text>
</comment>
<dbReference type="InterPro" id="IPR005807">
    <property type="entry name" value="SecE_bac"/>
</dbReference>
<gene>
    <name evidence="9 10" type="primary">secE</name>
    <name evidence="10" type="ORF">IW967_03300</name>
</gene>
<keyword evidence="6 9" id="KW-1133">Transmembrane helix</keyword>
<evidence type="ECO:0000256" key="5">
    <source>
        <dbReference type="ARBA" id="ARBA00022927"/>
    </source>
</evidence>
<dbReference type="EMBL" id="JADPKZ010000029">
    <property type="protein sequence ID" value="MBF8376900.1"/>
    <property type="molecule type" value="Genomic_DNA"/>
</dbReference>
<dbReference type="InterPro" id="IPR038379">
    <property type="entry name" value="SecE_sf"/>
</dbReference>
<evidence type="ECO:0000313" key="11">
    <source>
        <dbReference type="Proteomes" id="UP000642910"/>
    </source>
</evidence>
<comment type="function">
    <text evidence="9">Essential subunit of the Sec protein translocation channel SecYEG. Clamps together the 2 halves of SecY. May contact the channel plug during translocation.</text>
</comment>
<proteinExistence type="inferred from homology"/>
<dbReference type="Proteomes" id="UP000642910">
    <property type="component" value="Unassembled WGS sequence"/>
</dbReference>
<keyword evidence="3 9" id="KW-1003">Cell membrane</keyword>
<evidence type="ECO:0000256" key="9">
    <source>
        <dbReference type="HAMAP-Rule" id="MF_00422"/>
    </source>
</evidence>
<dbReference type="PANTHER" id="PTHR33910:SF1">
    <property type="entry name" value="PROTEIN TRANSLOCASE SUBUNIT SECE"/>
    <property type="match status" value="1"/>
</dbReference>
<sequence length="85" mass="9370">MAHKGASNVAKPNDTLVELNQHAKRTGIVAFFKESFRELKRVRWPKRREVIVYTAACLLVCAILGVLIWGFDIGISAAMSAIGVD</sequence>
<name>A0ABS0F0T4_9BACL</name>
<keyword evidence="4 9" id="KW-0812">Transmembrane</keyword>
<organism evidence="10 11">
    <name type="scientific">Alicyclobacillus mali</name>
    <name type="common">ex Roth et al. 2021</name>
    <dbReference type="NCBI Taxonomy" id="1123961"/>
    <lineage>
        <taxon>Bacteria</taxon>
        <taxon>Bacillati</taxon>
        <taxon>Bacillota</taxon>
        <taxon>Bacilli</taxon>
        <taxon>Bacillales</taxon>
        <taxon>Alicyclobacillaceae</taxon>
        <taxon>Alicyclobacillus</taxon>
    </lineage>
</organism>
<keyword evidence="5 9" id="KW-0653">Protein transport</keyword>
<keyword evidence="11" id="KW-1185">Reference proteome</keyword>
<accession>A0ABS0F0T4</accession>
<evidence type="ECO:0000256" key="8">
    <source>
        <dbReference type="ARBA" id="ARBA00023136"/>
    </source>
</evidence>
<comment type="subcellular location">
    <subcellularLocation>
        <location evidence="9">Cell membrane</location>
        <topology evidence="9">Single-pass membrane protein</topology>
    </subcellularLocation>
    <subcellularLocation>
        <location evidence="1">Membrane</location>
    </subcellularLocation>
</comment>
<evidence type="ECO:0000256" key="7">
    <source>
        <dbReference type="ARBA" id="ARBA00023010"/>
    </source>
</evidence>
<evidence type="ECO:0000256" key="6">
    <source>
        <dbReference type="ARBA" id="ARBA00022989"/>
    </source>
</evidence>
<evidence type="ECO:0000256" key="3">
    <source>
        <dbReference type="ARBA" id="ARBA00022475"/>
    </source>
</evidence>
<dbReference type="Pfam" id="PF00584">
    <property type="entry name" value="SecE"/>
    <property type="match status" value="1"/>
</dbReference>
<keyword evidence="2 9" id="KW-0813">Transport</keyword>
<dbReference type="HAMAP" id="MF_00422">
    <property type="entry name" value="SecE"/>
    <property type="match status" value="1"/>
</dbReference>
<dbReference type="Gene3D" id="1.20.5.1030">
    <property type="entry name" value="Preprotein translocase secy subunit"/>
    <property type="match status" value="1"/>
</dbReference>
<protein>
    <recommendedName>
        <fullName evidence="9">Protein translocase subunit SecE</fullName>
    </recommendedName>
</protein>
<dbReference type="PANTHER" id="PTHR33910">
    <property type="entry name" value="PROTEIN TRANSLOCASE SUBUNIT SECE"/>
    <property type="match status" value="1"/>
</dbReference>
<dbReference type="InterPro" id="IPR001901">
    <property type="entry name" value="Translocase_SecE/Sec61-g"/>
</dbReference>
<reference evidence="10 11" key="1">
    <citation type="submission" date="2020-11" db="EMBL/GenBank/DDBJ databases">
        <title>Genomic insight of Alicyclobacillus mali FL 18 reveals a new arsenic-resistant strain, with potential in environmental biotechnology.</title>
        <authorList>
            <person name="Fiorentino G."/>
            <person name="Gallo G."/>
            <person name="Aulitto M."/>
        </authorList>
    </citation>
    <scope>NUCLEOTIDE SEQUENCE [LARGE SCALE GENOMIC DNA]</scope>
    <source>
        <strain evidence="10 11">FL 18</strain>
    </source>
</reference>
<evidence type="ECO:0000256" key="2">
    <source>
        <dbReference type="ARBA" id="ARBA00022448"/>
    </source>
</evidence>
<evidence type="ECO:0000256" key="1">
    <source>
        <dbReference type="ARBA" id="ARBA00004370"/>
    </source>
</evidence>
<evidence type="ECO:0000313" key="10">
    <source>
        <dbReference type="EMBL" id="MBF8376900.1"/>
    </source>
</evidence>
<dbReference type="NCBIfam" id="TIGR00964">
    <property type="entry name" value="secE_bact"/>
    <property type="match status" value="1"/>
</dbReference>
<evidence type="ECO:0000256" key="4">
    <source>
        <dbReference type="ARBA" id="ARBA00022692"/>
    </source>
</evidence>
<keyword evidence="7 9" id="KW-0811">Translocation</keyword>
<keyword evidence="8 9" id="KW-0472">Membrane</keyword>
<comment type="similarity">
    <text evidence="9">Belongs to the SecE/SEC61-gamma family.</text>
</comment>